<keyword evidence="6 8" id="KW-0368">Histidine biosynthesis</keyword>
<evidence type="ECO:0000256" key="4">
    <source>
        <dbReference type="ARBA" id="ARBA00022605"/>
    </source>
</evidence>
<dbReference type="PANTHER" id="PTHR21039">
    <property type="entry name" value="HISTIDINOL PHOSPHATASE-RELATED"/>
    <property type="match status" value="1"/>
</dbReference>
<reference evidence="10 11" key="1">
    <citation type="submission" date="2013-08" db="EMBL/GenBank/DDBJ databases">
        <title>An opportunistic ruminal bacterium that causes liver abscesses in cattle.</title>
        <authorList>
            <person name="Benahmed F.H."/>
            <person name="Rasmussen M."/>
            <person name="Harbottle H."/>
            <person name="Soppet D."/>
            <person name="Nagaraja T.G."/>
            <person name="Davidson M."/>
        </authorList>
    </citation>
    <scope>NUCLEOTIDE SEQUENCE [LARGE SCALE GENOMIC DNA]</scope>
    <source>
        <strain evidence="10 11">B35</strain>
    </source>
</reference>
<comment type="caution">
    <text evidence="10">The sequence shown here is derived from an EMBL/GenBank/DDBJ whole genome shotgun (WGS) entry which is preliminary data.</text>
</comment>
<evidence type="ECO:0000256" key="2">
    <source>
        <dbReference type="ARBA" id="ARBA00009152"/>
    </source>
</evidence>
<dbReference type="EC" id="3.1.3.15" evidence="3 8"/>
<comment type="pathway">
    <text evidence="1 8">Amino-acid biosynthesis; L-histidine biosynthesis; L-histidine from 5-phospho-alpha-D-ribose 1-diphosphate: step 8/9.</text>
</comment>
<dbReference type="GO" id="GO:0000105">
    <property type="term" value="P:L-histidine biosynthetic process"/>
    <property type="evidence" value="ECO:0007669"/>
    <property type="project" value="UniProtKB-UniRule"/>
</dbReference>
<evidence type="ECO:0000313" key="10">
    <source>
        <dbReference type="EMBL" id="KID49938.1"/>
    </source>
</evidence>
<organism evidence="10 11">
    <name type="scientific">Fusobacterium necrophorum subsp. funduliforme B35</name>
    <dbReference type="NCBI Taxonomy" id="1226633"/>
    <lineage>
        <taxon>Bacteria</taxon>
        <taxon>Fusobacteriati</taxon>
        <taxon>Fusobacteriota</taxon>
        <taxon>Fusobacteriia</taxon>
        <taxon>Fusobacteriales</taxon>
        <taxon>Fusobacteriaceae</taxon>
        <taxon>Fusobacterium</taxon>
    </lineage>
</organism>
<dbReference type="EMBL" id="AUZI01000010">
    <property type="protein sequence ID" value="KID49938.1"/>
    <property type="molecule type" value="Genomic_DNA"/>
</dbReference>
<evidence type="ECO:0000313" key="11">
    <source>
        <dbReference type="Proteomes" id="UP000031184"/>
    </source>
</evidence>
<evidence type="ECO:0000256" key="3">
    <source>
        <dbReference type="ARBA" id="ARBA00013085"/>
    </source>
</evidence>
<evidence type="ECO:0000256" key="5">
    <source>
        <dbReference type="ARBA" id="ARBA00022801"/>
    </source>
</evidence>
<dbReference type="InterPro" id="IPR004013">
    <property type="entry name" value="PHP_dom"/>
</dbReference>
<dbReference type="Pfam" id="PF02811">
    <property type="entry name" value="PHP"/>
    <property type="match status" value="1"/>
</dbReference>
<dbReference type="AlphaFoldDB" id="A0A017H375"/>
<protein>
    <recommendedName>
        <fullName evidence="3 8">Histidinol-phosphatase</fullName>
        <shortName evidence="8">HolPase</shortName>
        <ecNumber evidence="3 8">3.1.3.15</ecNumber>
    </recommendedName>
</protein>
<dbReference type="NCBIfam" id="TIGR01856">
    <property type="entry name" value="hisJ_fam"/>
    <property type="match status" value="1"/>
</dbReference>
<evidence type="ECO:0000256" key="7">
    <source>
        <dbReference type="ARBA" id="ARBA00049158"/>
    </source>
</evidence>
<proteinExistence type="inferred from homology"/>
<sequence>MIAKDYHIHSEFSGDSSQNLEELIEHCIQLGLKEIAITDHAEYGIQNLPESFILPFPKYVETIQEYQEKYSKQIQIRLGVEVGMYSPVVSYFEKNIRTYPFDFVIASNHSLEGQDIAFSDILQEKTKQEAQALYFESLLENIRKFSDFSVVGHLDFITRYGGAKFRGVNLKENWDCIQSILTHLVQNGKGIEINTSGFRYREERFYPLPEIIKEYLRLRGEIITVGSDAHIKGHVAMDFKRVEDFLRNIDYPYLASFEKQKAKIEKI</sequence>
<dbReference type="SUPFAM" id="SSF89550">
    <property type="entry name" value="PHP domain-like"/>
    <property type="match status" value="1"/>
</dbReference>
<comment type="catalytic activity">
    <reaction evidence="7 8">
        <text>L-histidinol phosphate + H2O = L-histidinol + phosphate</text>
        <dbReference type="Rhea" id="RHEA:14465"/>
        <dbReference type="ChEBI" id="CHEBI:15377"/>
        <dbReference type="ChEBI" id="CHEBI:43474"/>
        <dbReference type="ChEBI" id="CHEBI:57699"/>
        <dbReference type="ChEBI" id="CHEBI:57980"/>
        <dbReference type="EC" id="3.1.3.15"/>
    </reaction>
</comment>
<feature type="domain" description="Polymerase/histidinol phosphatase N-terminal" evidence="9">
    <location>
        <begin position="4"/>
        <end position="55"/>
    </location>
</feature>
<dbReference type="GO" id="GO:0004401">
    <property type="term" value="F:histidinol-phosphatase activity"/>
    <property type="evidence" value="ECO:0007669"/>
    <property type="project" value="UniProtKB-UniRule"/>
</dbReference>
<dbReference type="OrthoDB" id="9775255at2"/>
<dbReference type="InterPro" id="IPR003141">
    <property type="entry name" value="Pol/His_phosphatase_N"/>
</dbReference>
<accession>A0A017H375</accession>
<dbReference type="Proteomes" id="UP000031184">
    <property type="component" value="Unassembled WGS sequence"/>
</dbReference>
<evidence type="ECO:0000256" key="8">
    <source>
        <dbReference type="RuleBase" id="RU366003"/>
    </source>
</evidence>
<dbReference type="PANTHER" id="PTHR21039:SF0">
    <property type="entry name" value="HISTIDINOL-PHOSPHATASE"/>
    <property type="match status" value="1"/>
</dbReference>
<dbReference type="InterPro" id="IPR016195">
    <property type="entry name" value="Pol/histidinol_Pase-like"/>
</dbReference>
<dbReference type="Gene3D" id="3.20.20.140">
    <property type="entry name" value="Metal-dependent hydrolases"/>
    <property type="match status" value="1"/>
</dbReference>
<keyword evidence="4 8" id="KW-0028">Amino-acid biosynthesis</keyword>
<dbReference type="InterPro" id="IPR010140">
    <property type="entry name" value="Histidinol_P_phosphatase_HisJ"/>
</dbReference>
<dbReference type="RefSeq" id="WP_039121206.1">
    <property type="nucleotide sequence ID" value="NZ_AOJP01000011.1"/>
</dbReference>
<dbReference type="SMART" id="SM00481">
    <property type="entry name" value="POLIIIAc"/>
    <property type="match status" value="1"/>
</dbReference>
<evidence type="ECO:0000259" key="9">
    <source>
        <dbReference type="SMART" id="SM00481"/>
    </source>
</evidence>
<name>A0A017H375_9FUSO</name>
<evidence type="ECO:0000256" key="1">
    <source>
        <dbReference type="ARBA" id="ARBA00004970"/>
    </source>
</evidence>
<dbReference type="GO" id="GO:0005737">
    <property type="term" value="C:cytoplasm"/>
    <property type="evidence" value="ECO:0007669"/>
    <property type="project" value="TreeGrafter"/>
</dbReference>
<keyword evidence="5 8" id="KW-0378">Hydrolase</keyword>
<comment type="similarity">
    <text evidence="2 8">Belongs to the PHP hydrolase family. HisK subfamily.</text>
</comment>
<evidence type="ECO:0000256" key="6">
    <source>
        <dbReference type="ARBA" id="ARBA00023102"/>
    </source>
</evidence>
<gene>
    <name evidence="10" type="ORF">C095_02095</name>
</gene>
<dbReference type="UniPathway" id="UPA00031">
    <property type="reaction ID" value="UER00013"/>
</dbReference>
<dbReference type="PATRIC" id="fig|1226633.4.peg.413"/>